<keyword evidence="4" id="KW-1185">Reference proteome</keyword>
<comment type="caution">
    <text evidence="3">The sequence shown here is derived from an EMBL/GenBank/DDBJ whole genome shotgun (WGS) entry which is preliminary data.</text>
</comment>
<feature type="region of interest" description="Disordered" evidence="2">
    <location>
        <begin position="376"/>
        <end position="400"/>
    </location>
</feature>
<feature type="compositionally biased region" description="Polar residues" evidence="2">
    <location>
        <begin position="1"/>
        <end position="15"/>
    </location>
</feature>
<dbReference type="AlphaFoldDB" id="A0A7J7MTX4"/>
<evidence type="ECO:0000256" key="2">
    <source>
        <dbReference type="SAM" id="MobiDB-lite"/>
    </source>
</evidence>
<organism evidence="3 4">
    <name type="scientific">Kingdonia uniflora</name>
    <dbReference type="NCBI Taxonomy" id="39325"/>
    <lineage>
        <taxon>Eukaryota</taxon>
        <taxon>Viridiplantae</taxon>
        <taxon>Streptophyta</taxon>
        <taxon>Embryophyta</taxon>
        <taxon>Tracheophyta</taxon>
        <taxon>Spermatophyta</taxon>
        <taxon>Magnoliopsida</taxon>
        <taxon>Ranunculales</taxon>
        <taxon>Circaeasteraceae</taxon>
        <taxon>Kingdonia</taxon>
    </lineage>
</organism>
<keyword evidence="1" id="KW-0175">Coiled coil</keyword>
<evidence type="ECO:0000256" key="1">
    <source>
        <dbReference type="SAM" id="Coils"/>
    </source>
</evidence>
<dbReference type="EMBL" id="JACGCM010001226">
    <property type="protein sequence ID" value="KAF6158323.1"/>
    <property type="molecule type" value="Genomic_DNA"/>
</dbReference>
<gene>
    <name evidence="3" type="ORF">GIB67_022403</name>
</gene>
<feature type="region of interest" description="Disordered" evidence="2">
    <location>
        <begin position="1"/>
        <end position="20"/>
    </location>
</feature>
<feature type="coiled-coil region" evidence="1">
    <location>
        <begin position="448"/>
        <end position="520"/>
    </location>
</feature>
<proteinExistence type="predicted"/>
<reference evidence="3 4" key="1">
    <citation type="journal article" date="2020" name="IScience">
        <title>Genome Sequencing of the Endangered Kingdonia uniflora (Circaeasteraceae, Ranunculales) Reveals Potential Mechanisms of Evolutionary Specialization.</title>
        <authorList>
            <person name="Sun Y."/>
            <person name="Deng T."/>
            <person name="Zhang A."/>
            <person name="Moore M.J."/>
            <person name="Landis J.B."/>
            <person name="Lin N."/>
            <person name="Zhang H."/>
            <person name="Zhang X."/>
            <person name="Huang J."/>
            <person name="Zhang X."/>
            <person name="Sun H."/>
            <person name="Wang H."/>
        </authorList>
    </citation>
    <scope>NUCLEOTIDE SEQUENCE [LARGE SCALE GENOMIC DNA]</scope>
    <source>
        <strain evidence="3">TB1705</strain>
        <tissue evidence="3">Leaf</tissue>
    </source>
</reference>
<protein>
    <submittedName>
        <fullName evidence="3">Uncharacterized protein</fullName>
    </submittedName>
</protein>
<name>A0A7J7MTX4_9MAGN</name>
<dbReference type="Proteomes" id="UP000541444">
    <property type="component" value="Unassembled WGS sequence"/>
</dbReference>
<accession>A0A7J7MTX4</accession>
<evidence type="ECO:0000313" key="3">
    <source>
        <dbReference type="EMBL" id="KAF6158323.1"/>
    </source>
</evidence>
<evidence type="ECO:0000313" key="4">
    <source>
        <dbReference type="Proteomes" id="UP000541444"/>
    </source>
</evidence>
<sequence>MVSSHVNKASTSGRSAESEIKISESKEKVGVNQYSDFPGRLESYPLRSDVFKKFCKAKASLGGRWHSSVEYAGRVNFQWVFLCYLSQLEFGLSIPLSNLAKEIMNLIGAYPIQMNGKMWEVISVCESLNTRWEEDGRRRRISSQDVLQFYGRDDEEPLELLLRTVKQTPKSSVVRKDLLFDIVAQEETELEAVLEELGIRSRAEKVLKSHSTRLITSDDDNKKKGTDRERLVNFPKPLGVDCTRLAALHGEEKMCKMAARLMKGICLVVEDEGAELNRKKVELKRNVAQLKTDLLKEGKWMEALRALQVVEINNLHAEVRVNLVEVVAERDRLGRHLMSKGYSKDKVNAIRGDTYVEEEEDEEIEDVIVGAVDGLDGVSPQTVKDNQGDDNEGPEGETGKDIRLRLKDLEAELAMERDASASLLSSQAELQVELESACLHEGDARQYYVDLARQIEEKDAEIEKGQKELAELKEHVMRLKSQNDALMVKSREADMARYRIQALKKSKEGLNRSMAGLKNDLIKKMNNPEKVPTDLANSWSELERLKKDWLTKITS</sequence>